<evidence type="ECO:0000313" key="3">
    <source>
        <dbReference type="Proteomes" id="UP000297866"/>
    </source>
</evidence>
<dbReference type="Pfam" id="PF12728">
    <property type="entry name" value="HTH_17"/>
    <property type="match status" value="1"/>
</dbReference>
<evidence type="ECO:0000259" key="1">
    <source>
        <dbReference type="Pfam" id="PF12728"/>
    </source>
</evidence>
<feature type="domain" description="Helix-turn-helix" evidence="1">
    <location>
        <begin position="14"/>
        <end position="63"/>
    </location>
</feature>
<protein>
    <submittedName>
        <fullName evidence="2">DNA-binding protein</fullName>
    </submittedName>
</protein>
<organism evidence="2 3">
    <name type="scientific">Cryobacterium tagatosivorans</name>
    <dbReference type="NCBI Taxonomy" id="1259199"/>
    <lineage>
        <taxon>Bacteria</taxon>
        <taxon>Bacillati</taxon>
        <taxon>Actinomycetota</taxon>
        <taxon>Actinomycetes</taxon>
        <taxon>Micrococcales</taxon>
        <taxon>Microbacteriaceae</taxon>
        <taxon>Cryobacterium</taxon>
    </lineage>
</organism>
<dbReference type="InterPro" id="IPR009061">
    <property type="entry name" value="DNA-bd_dom_put_sf"/>
</dbReference>
<keyword evidence="2" id="KW-0238">DNA-binding</keyword>
<name>A0A4R8UF33_9MICO</name>
<dbReference type="InterPro" id="IPR036388">
    <property type="entry name" value="WH-like_DNA-bd_sf"/>
</dbReference>
<dbReference type="InterPro" id="IPR041657">
    <property type="entry name" value="HTH_17"/>
</dbReference>
<dbReference type="AlphaFoldDB" id="A0A4R8UF33"/>
<comment type="caution">
    <text evidence="2">The sequence shown here is derived from an EMBL/GenBank/DDBJ whole genome shotgun (WGS) entry which is preliminary data.</text>
</comment>
<accession>A0A4R8UF33</accession>
<proteinExistence type="predicted"/>
<dbReference type="SUPFAM" id="SSF46955">
    <property type="entry name" value="Putative DNA-binding domain"/>
    <property type="match status" value="1"/>
</dbReference>
<dbReference type="EMBL" id="SOEZ01000044">
    <property type="protein sequence ID" value="TFB51081.1"/>
    <property type="molecule type" value="Genomic_DNA"/>
</dbReference>
<dbReference type="Gene3D" id="1.10.10.10">
    <property type="entry name" value="Winged helix-like DNA-binding domain superfamily/Winged helix DNA-binding domain"/>
    <property type="match status" value="1"/>
</dbReference>
<dbReference type="GO" id="GO:0003677">
    <property type="term" value="F:DNA binding"/>
    <property type="evidence" value="ECO:0007669"/>
    <property type="project" value="UniProtKB-KW"/>
</dbReference>
<dbReference type="Proteomes" id="UP000297866">
    <property type="component" value="Unassembled WGS sequence"/>
</dbReference>
<keyword evidence="3" id="KW-1185">Reference proteome</keyword>
<sequence length="72" mass="7923">MSDTAEATAPVSPLLDSREVASYLKVSESTLSRWRSAETGPPFIKLGGIARYRLEAINEWLQNLEPHHGSPS</sequence>
<dbReference type="OrthoDB" id="5524782at2"/>
<gene>
    <name evidence="2" type="ORF">E3O23_09110</name>
</gene>
<evidence type="ECO:0000313" key="2">
    <source>
        <dbReference type="EMBL" id="TFB51081.1"/>
    </source>
</evidence>
<reference evidence="2 3" key="1">
    <citation type="submission" date="2019-03" db="EMBL/GenBank/DDBJ databases">
        <title>Genomics of glacier-inhabiting Cryobacterium strains.</title>
        <authorList>
            <person name="Liu Q."/>
            <person name="Xin Y.-H."/>
        </authorList>
    </citation>
    <scope>NUCLEOTIDE SEQUENCE [LARGE SCALE GENOMIC DNA]</scope>
    <source>
        <strain evidence="2 3">Sr47</strain>
    </source>
</reference>